<gene>
    <name evidence="1" type="ORF">H0253_12610</name>
</gene>
<dbReference type="Proteomes" id="UP000584405">
    <property type="component" value="Unassembled WGS sequence"/>
</dbReference>
<dbReference type="EMBL" id="JACDRT010000009">
    <property type="protein sequence ID" value="MBA0159681.1"/>
    <property type="molecule type" value="Genomic_DNA"/>
</dbReference>
<protein>
    <recommendedName>
        <fullName evidence="3">Prophage protein</fullName>
    </recommendedName>
</protein>
<accession>A0AAW3RTI5</accession>
<sequence length="66" mass="7057">MRKEKCLEDAMNQVLQAQAVLSVWLKTTTTDDGDVPDMIDAVMTILNGAADVIAEHIPTGAGAENE</sequence>
<evidence type="ECO:0000313" key="1">
    <source>
        <dbReference type="EMBL" id="MBA0159681.1"/>
    </source>
</evidence>
<reference evidence="1 2" key="1">
    <citation type="submission" date="2020-07" db="EMBL/GenBank/DDBJ databases">
        <title>Updated taxonomy of Pectobacterium genus in the CIRM-CFBP bacterial collection: when new species reveal old endemic population.</title>
        <authorList>
            <person name="Pedron J."/>
            <person name="Barny M.A."/>
            <person name="Portier P."/>
        </authorList>
    </citation>
    <scope>NUCLEOTIDE SEQUENCE [LARGE SCALE GENOMIC DNA]</scope>
    <source>
        <strain evidence="1 2">CFBP5669</strain>
    </source>
</reference>
<dbReference type="AlphaFoldDB" id="A0AAW3RTI5"/>
<dbReference type="RefSeq" id="WP_109225050.1">
    <property type="nucleotide sequence ID" value="NZ_CAKLHY010000051.1"/>
</dbReference>
<proteinExistence type="predicted"/>
<comment type="caution">
    <text evidence="1">The sequence shown here is derived from an EMBL/GenBank/DDBJ whole genome shotgun (WGS) entry which is preliminary data.</text>
</comment>
<evidence type="ECO:0000313" key="2">
    <source>
        <dbReference type="Proteomes" id="UP000584405"/>
    </source>
</evidence>
<name>A0AAW3RTI5_9GAMM</name>
<organism evidence="1 2">
    <name type="scientific">Pectobacterium versatile</name>
    <dbReference type="NCBI Taxonomy" id="2488639"/>
    <lineage>
        <taxon>Bacteria</taxon>
        <taxon>Pseudomonadati</taxon>
        <taxon>Pseudomonadota</taxon>
        <taxon>Gammaproteobacteria</taxon>
        <taxon>Enterobacterales</taxon>
        <taxon>Pectobacteriaceae</taxon>
        <taxon>Pectobacterium</taxon>
    </lineage>
</organism>
<evidence type="ECO:0008006" key="3">
    <source>
        <dbReference type="Google" id="ProtNLM"/>
    </source>
</evidence>